<dbReference type="Pfam" id="PF19075">
    <property type="entry name" value="DUF5771"/>
    <property type="match status" value="1"/>
</dbReference>
<dbReference type="InterPro" id="IPR043905">
    <property type="entry name" value="DUF5771"/>
</dbReference>
<protein>
    <submittedName>
        <fullName evidence="1">Uncharacterized protein</fullName>
    </submittedName>
</protein>
<organism evidence="1">
    <name type="scientific">viral metagenome</name>
    <dbReference type="NCBI Taxonomy" id="1070528"/>
    <lineage>
        <taxon>unclassified sequences</taxon>
        <taxon>metagenomes</taxon>
        <taxon>organismal metagenomes</taxon>
    </lineage>
</organism>
<accession>A0A6C0D1W0</accession>
<name>A0A6C0D1W0_9ZZZZ</name>
<reference evidence="1" key="1">
    <citation type="journal article" date="2020" name="Nature">
        <title>Giant virus diversity and host interactions through global metagenomics.</title>
        <authorList>
            <person name="Schulz F."/>
            <person name="Roux S."/>
            <person name="Paez-Espino D."/>
            <person name="Jungbluth S."/>
            <person name="Walsh D.A."/>
            <person name="Denef V.J."/>
            <person name="McMahon K.D."/>
            <person name="Konstantinidis K.T."/>
            <person name="Eloe-Fadrosh E.A."/>
            <person name="Kyrpides N.C."/>
            <person name="Woyke T."/>
        </authorList>
    </citation>
    <scope>NUCLEOTIDE SEQUENCE</scope>
    <source>
        <strain evidence="1">GVMAG-M-3300023174-107</strain>
    </source>
</reference>
<sequence length="126" mass="14624">MKCLNKTFKIKGCIASQSASGLKRSTLASLLKKMRQTCKRNNTKYKKHHKCNVLFHLEKGSLSKFGYSMKKSKSERHRSLKKAIQKVKPLSIYRKLNALYVLNKNKHPENAKIFKNDAEWLKTITN</sequence>
<evidence type="ECO:0000313" key="1">
    <source>
        <dbReference type="EMBL" id="QHT10422.1"/>
    </source>
</evidence>
<dbReference type="EMBL" id="MN739520">
    <property type="protein sequence ID" value="QHT10422.1"/>
    <property type="molecule type" value="Genomic_DNA"/>
</dbReference>
<proteinExistence type="predicted"/>
<dbReference type="AlphaFoldDB" id="A0A6C0D1W0"/>